<feature type="region of interest" description="Disordered" evidence="9">
    <location>
        <begin position="199"/>
        <end position="227"/>
    </location>
</feature>
<evidence type="ECO:0000259" key="11">
    <source>
        <dbReference type="Pfam" id="PF13229"/>
    </source>
</evidence>
<evidence type="ECO:0008006" key="16">
    <source>
        <dbReference type="Google" id="ProtNLM"/>
    </source>
</evidence>
<evidence type="ECO:0000259" key="13">
    <source>
        <dbReference type="Pfam" id="PF25850"/>
    </source>
</evidence>
<comment type="similarity">
    <text evidence="8">Belongs to the polysaccharide lyase 9 family.</text>
</comment>
<dbReference type="InterPro" id="IPR058953">
    <property type="entry name" value="PelX-like_N"/>
</dbReference>
<keyword evidence="7" id="KW-0456">Lyase</keyword>
<dbReference type="InterPro" id="IPR012334">
    <property type="entry name" value="Pectin_lyas_fold"/>
</dbReference>
<accession>A0A7Z0KB15</accession>
<dbReference type="GO" id="GO:0005576">
    <property type="term" value="C:extracellular region"/>
    <property type="evidence" value="ECO:0007669"/>
    <property type="project" value="UniProtKB-SubCell"/>
</dbReference>
<evidence type="ECO:0000256" key="9">
    <source>
        <dbReference type="SAM" id="MobiDB-lite"/>
    </source>
</evidence>
<dbReference type="EMBL" id="JACCFY010000001">
    <property type="protein sequence ID" value="NYJ78845.1"/>
    <property type="molecule type" value="Genomic_DNA"/>
</dbReference>
<evidence type="ECO:0000256" key="2">
    <source>
        <dbReference type="ARBA" id="ARBA00004613"/>
    </source>
</evidence>
<proteinExistence type="inferred from homology"/>
<dbReference type="AlphaFoldDB" id="A0A7Z0KB15"/>
<evidence type="ECO:0000256" key="3">
    <source>
        <dbReference type="ARBA" id="ARBA00022525"/>
    </source>
</evidence>
<comment type="cofactor">
    <cofactor evidence="1">
        <name>Ca(2+)</name>
        <dbReference type="ChEBI" id="CHEBI:29108"/>
    </cofactor>
</comment>
<dbReference type="InterPro" id="IPR058863">
    <property type="entry name" value="PelX-like_Ig"/>
</dbReference>
<dbReference type="InterPro" id="IPR052052">
    <property type="entry name" value="Polysaccharide_Lyase_9"/>
</dbReference>
<dbReference type="InterPro" id="IPR039448">
    <property type="entry name" value="Beta_helix"/>
</dbReference>
<evidence type="ECO:0000256" key="8">
    <source>
        <dbReference type="ARBA" id="ARBA00038263"/>
    </source>
</evidence>
<evidence type="ECO:0000256" key="1">
    <source>
        <dbReference type="ARBA" id="ARBA00001913"/>
    </source>
</evidence>
<evidence type="ECO:0000256" key="6">
    <source>
        <dbReference type="ARBA" id="ARBA00022837"/>
    </source>
</evidence>
<name>A0A7Z0KB15_9MICC</name>
<comment type="caution">
    <text evidence="14">The sequence shown here is derived from an EMBL/GenBank/DDBJ whole genome shotgun (WGS) entry which is preliminary data.</text>
</comment>
<feature type="domain" description="Right handed beta helix" evidence="11">
    <location>
        <begin position="492"/>
        <end position="677"/>
    </location>
</feature>
<keyword evidence="3" id="KW-0964">Secreted</keyword>
<evidence type="ECO:0000256" key="5">
    <source>
        <dbReference type="ARBA" id="ARBA00022729"/>
    </source>
</evidence>
<gene>
    <name evidence="14" type="ORF">HNR09_002256</name>
</gene>
<dbReference type="Pfam" id="PF25850">
    <property type="entry name" value="PelX_Ig"/>
    <property type="match status" value="1"/>
</dbReference>
<sequence length="803" mass="85006">MPPSTTSIDDPHHRRTLTTPAVRGTTVAGALALVVTLLAPSSAWADTPADDPAESGGQTAEELEWQEITFGQSTDLDFSSNVMPEKVGVNHADPDEPGTIDGEVFMESRGGKLAPGHDGLTFYHVTLDPNEHNFVLEAEVTVHQLGPETGASPNGQEGAGLMVRDLNGGPRQDPMLEGFEEVPAASNYASSTVLRQGPVGMTRTGVTEPWGTVGSERRATNLGGHGLTIDEPVTMRLERTDDSFVMSTTSTHLDEPETHTHELDGADWVQDIEPDLMTVGFFASRNVAVTFSGASLTLSDADTQPRPEQPEPVTPVSFDLRAPEHSGSTSYPFAASAGHPGTVDVAVDGETVISGEPITAEDELTAQLDLPEGTSTVSSTYHPAEGPDLTPITRSVEVTVREFHDAPLMVSPDGTPDGEGTEQSPLDVHTAVQHVLPGQTVELLEGEYQPESTISLSPAYSGTVEEPKTLTAAEGAQVIVDGRSALQQIIRLDADHWVVSDLELTRSAGNGLRSSGSHNVVDSMIFSHNGNSGFQLSGGGAPEDWPAENLIVDSEAHDNRDPADINADGFAAKLGVGPGNVFRGNVAHHNIDDGWDLYNRTNEGPNFPITMEGNIAHHNGQLSDGYNAGSGIGTGFKVGGEGLPVDHVLTGNLAYANNLDGFSDNFNPGRLTLTNNTAVDNVRYNYIFRTNPYFEPEDQGIFRSNLSVHSGGDGRADQIAGDVDSSNVLFDGSRSQAEGGKRLVLPRDLVSIVPPGEYERDEDGSLIWGDFAKPTFRSILVDGGDDGGPIGAVEPAPHPGGRG</sequence>
<dbReference type="Gene3D" id="2.160.20.10">
    <property type="entry name" value="Single-stranded right-handed beta-helix, Pectin lyase-like"/>
    <property type="match status" value="1"/>
</dbReference>
<dbReference type="PANTHER" id="PTHR40088:SF1">
    <property type="entry name" value="PECTATE LYASE PEL9"/>
    <property type="match status" value="1"/>
</dbReference>
<feature type="domain" description="Pectate disaccharide-lyase-like N-terminal" evidence="12">
    <location>
        <begin position="66"/>
        <end position="301"/>
    </location>
</feature>
<keyword evidence="4" id="KW-0479">Metal-binding</keyword>
<feature type="signal peptide" evidence="10">
    <location>
        <begin position="1"/>
        <end position="45"/>
    </location>
</feature>
<feature type="domain" description="Pectate disaccharide-lyase-like central Ig-like" evidence="13">
    <location>
        <begin position="320"/>
        <end position="400"/>
    </location>
</feature>
<feature type="chain" id="PRO_5031391474" description="Right handed beta helix region" evidence="10">
    <location>
        <begin position="46"/>
        <end position="803"/>
    </location>
</feature>
<protein>
    <recommendedName>
        <fullName evidence="16">Right handed beta helix region</fullName>
    </recommendedName>
</protein>
<dbReference type="InterPro" id="IPR011050">
    <property type="entry name" value="Pectin_lyase_fold/virulence"/>
</dbReference>
<dbReference type="RefSeq" id="WP_179542137.1">
    <property type="nucleotide sequence ID" value="NZ_BAAALL010000001.1"/>
</dbReference>
<comment type="subcellular location">
    <subcellularLocation>
        <location evidence="2">Secreted</location>
    </subcellularLocation>
</comment>
<dbReference type="Proteomes" id="UP000535437">
    <property type="component" value="Unassembled WGS sequence"/>
</dbReference>
<dbReference type="SUPFAM" id="SSF51126">
    <property type="entry name" value="Pectin lyase-like"/>
    <property type="match status" value="1"/>
</dbReference>
<evidence type="ECO:0000313" key="15">
    <source>
        <dbReference type="Proteomes" id="UP000535437"/>
    </source>
</evidence>
<evidence type="ECO:0000256" key="7">
    <source>
        <dbReference type="ARBA" id="ARBA00023239"/>
    </source>
</evidence>
<dbReference type="Pfam" id="PF13229">
    <property type="entry name" value="Beta_helix"/>
    <property type="match status" value="1"/>
</dbReference>
<dbReference type="GO" id="GO:0046872">
    <property type="term" value="F:metal ion binding"/>
    <property type="evidence" value="ECO:0007669"/>
    <property type="project" value="UniProtKB-KW"/>
</dbReference>
<keyword evidence="15" id="KW-1185">Reference proteome</keyword>
<dbReference type="GO" id="GO:0016837">
    <property type="term" value="F:carbon-oxygen lyase activity, acting on polysaccharides"/>
    <property type="evidence" value="ECO:0007669"/>
    <property type="project" value="TreeGrafter"/>
</dbReference>
<evidence type="ECO:0000256" key="10">
    <source>
        <dbReference type="SAM" id="SignalP"/>
    </source>
</evidence>
<dbReference type="PANTHER" id="PTHR40088">
    <property type="entry name" value="PECTATE LYASE (EUROFUNG)"/>
    <property type="match status" value="1"/>
</dbReference>
<evidence type="ECO:0000259" key="12">
    <source>
        <dbReference type="Pfam" id="PF25849"/>
    </source>
</evidence>
<dbReference type="Pfam" id="PF25849">
    <property type="entry name" value="PelX_N"/>
    <property type="match status" value="1"/>
</dbReference>
<organism evidence="14 15">
    <name type="scientific">Nesterenkonia xinjiangensis</name>
    <dbReference type="NCBI Taxonomy" id="225327"/>
    <lineage>
        <taxon>Bacteria</taxon>
        <taxon>Bacillati</taxon>
        <taxon>Actinomycetota</taxon>
        <taxon>Actinomycetes</taxon>
        <taxon>Micrococcales</taxon>
        <taxon>Micrococcaceae</taxon>
        <taxon>Nesterenkonia</taxon>
    </lineage>
</organism>
<evidence type="ECO:0000256" key="4">
    <source>
        <dbReference type="ARBA" id="ARBA00022723"/>
    </source>
</evidence>
<reference evidence="14 15" key="1">
    <citation type="submission" date="2020-07" db="EMBL/GenBank/DDBJ databases">
        <title>Sequencing the genomes of 1000 actinobacteria strains.</title>
        <authorList>
            <person name="Klenk H.-P."/>
        </authorList>
    </citation>
    <scope>NUCLEOTIDE SEQUENCE [LARGE SCALE GENOMIC DNA]</scope>
    <source>
        <strain evidence="14 15">DSM 15475</strain>
    </source>
</reference>
<keyword evidence="6" id="KW-0106">Calcium</keyword>
<feature type="region of interest" description="Disordered" evidence="9">
    <location>
        <begin position="298"/>
        <end position="331"/>
    </location>
</feature>
<keyword evidence="5 10" id="KW-0732">Signal</keyword>
<evidence type="ECO:0000313" key="14">
    <source>
        <dbReference type="EMBL" id="NYJ78845.1"/>
    </source>
</evidence>